<dbReference type="AlphaFoldDB" id="A0A6J7ESZ4"/>
<reference evidence="1" key="1">
    <citation type="submission" date="2020-05" db="EMBL/GenBank/DDBJ databases">
        <authorList>
            <person name="Chiriac C."/>
            <person name="Salcher M."/>
            <person name="Ghai R."/>
            <person name="Kavagutti S V."/>
        </authorList>
    </citation>
    <scope>NUCLEOTIDE SEQUENCE</scope>
</reference>
<protein>
    <submittedName>
        <fullName evidence="1">Unannotated protein</fullName>
    </submittedName>
</protein>
<accession>A0A6J7ESZ4</accession>
<proteinExistence type="predicted"/>
<name>A0A6J7ESZ4_9ZZZZ</name>
<sequence length="188" mass="20149">MLQVVQHDTVRFVIDSRDIYVLAGASASDSFAPSLRDLAAELHVDHTLVHRSLKRAVEAGLYSPSLQSVNLPAFEELVIHAARFIAPAPLGPLVAGVPAAWAAEPMASRIRQSGEDPPPVWPSADGTVRGQLFEPLHPSAPAAAVEHPQFGEVLVLIDSLRVEDLRVRKVAAKLFHDQLAAVSAKVVA</sequence>
<dbReference type="EMBL" id="CAFBLU010000049">
    <property type="protein sequence ID" value="CAB4882563.1"/>
    <property type="molecule type" value="Genomic_DNA"/>
</dbReference>
<organism evidence="1">
    <name type="scientific">freshwater metagenome</name>
    <dbReference type="NCBI Taxonomy" id="449393"/>
    <lineage>
        <taxon>unclassified sequences</taxon>
        <taxon>metagenomes</taxon>
        <taxon>ecological metagenomes</taxon>
    </lineage>
</organism>
<evidence type="ECO:0000313" key="1">
    <source>
        <dbReference type="EMBL" id="CAB4882563.1"/>
    </source>
</evidence>
<gene>
    <name evidence="1" type="ORF">UFOPK3444_01582</name>
</gene>